<evidence type="ECO:0000313" key="2">
    <source>
        <dbReference type="EMBL" id="KIM50107.1"/>
    </source>
</evidence>
<reference evidence="3" key="2">
    <citation type="submission" date="2015-01" db="EMBL/GenBank/DDBJ databases">
        <title>Evolutionary Origins and Diversification of the Mycorrhizal Mutualists.</title>
        <authorList>
            <consortium name="DOE Joint Genome Institute"/>
            <consortium name="Mycorrhizal Genomics Consortium"/>
            <person name="Kohler A."/>
            <person name="Kuo A."/>
            <person name="Nagy L.G."/>
            <person name="Floudas D."/>
            <person name="Copeland A."/>
            <person name="Barry K.W."/>
            <person name="Cichocki N."/>
            <person name="Veneault-Fourrey C."/>
            <person name="LaButti K."/>
            <person name="Lindquist E.A."/>
            <person name="Lipzen A."/>
            <person name="Lundell T."/>
            <person name="Morin E."/>
            <person name="Murat C."/>
            <person name="Riley R."/>
            <person name="Ohm R."/>
            <person name="Sun H."/>
            <person name="Tunlid A."/>
            <person name="Henrissat B."/>
            <person name="Grigoriev I.V."/>
            <person name="Hibbett D.S."/>
            <person name="Martin F."/>
        </authorList>
    </citation>
    <scope>NUCLEOTIDE SEQUENCE [LARGE SCALE GENOMIC DNA]</scope>
    <source>
        <strain evidence="3">Foug A</strain>
    </source>
</reference>
<feature type="compositionally biased region" description="Polar residues" evidence="1">
    <location>
        <begin position="14"/>
        <end position="24"/>
    </location>
</feature>
<evidence type="ECO:0000256" key="1">
    <source>
        <dbReference type="SAM" id="MobiDB-lite"/>
    </source>
</evidence>
<accession>A0A0C2ZAK5</accession>
<gene>
    <name evidence="2" type="ORF">SCLCIDRAFT_34650</name>
</gene>
<dbReference type="InParanoid" id="A0A0C2ZAK5"/>
<dbReference type="EMBL" id="KN822708">
    <property type="protein sequence ID" value="KIM50107.1"/>
    <property type="molecule type" value="Genomic_DNA"/>
</dbReference>
<dbReference type="HOGENOM" id="CLU_2905501_0_0_1"/>
<feature type="region of interest" description="Disordered" evidence="1">
    <location>
        <begin position="1"/>
        <end position="24"/>
    </location>
</feature>
<name>A0A0C2ZAK5_9AGAM</name>
<evidence type="ECO:0000313" key="3">
    <source>
        <dbReference type="Proteomes" id="UP000053989"/>
    </source>
</evidence>
<protein>
    <submittedName>
        <fullName evidence="2">Uncharacterized protein</fullName>
    </submittedName>
</protein>
<reference evidence="2 3" key="1">
    <citation type="submission" date="2014-04" db="EMBL/GenBank/DDBJ databases">
        <authorList>
            <consortium name="DOE Joint Genome Institute"/>
            <person name="Kuo A."/>
            <person name="Kohler A."/>
            <person name="Nagy L.G."/>
            <person name="Floudas D."/>
            <person name="Copeland A."/>
            <person name="Barry K.W."/>
            <person name="Cichocki N."/>
            <person name="Veneault-Fourrey C."/>
            <person name="LaButti K."/>
            <person name="Lindquist E.A."/>
            <person name="Lipzen A."/>
            <person name="Lundell T."/>
            <person name="Morin E."/>
            <person name="Murat C."/>
            <person name="Sun H."/>
            <person name="Tunlid A."/>
            <person name="Henrissat B."/>
            <person name="Grigoriev I.V."/>
            <person name="Hibbett D.S."/>
            <person name="Martin F."/>
            <person name="Nordberg H.P."/>
            <person name="Cantor M.N."/>
            <person name="Hua S.X."/>
        </authorList>
    </citation>
    <scope>NUCLEOTIDE SEQUENCE [LARGE SCALE GENOMIC DNA]</scope>
    <source>
        <strain evidence="2 3">Foug A</strain>
    </source>
</reference>
<dbReference type="Proteomes" id="UP000053989">
    <property type="component" value="Unassembled WGS sequence"/>
</dbReference>
<keyword evidence="3" id="KW-1185">Reference proteome</keyword>
<dbReference type="AlphaFoldDB" id="A0A0C2ZAK5"/>
<proteinExistence type="predicted"/>
<sequence>MEGISPKLRLHNAGMSQKANTSTDSPCMQFFKLRCSERSLLEMVRNVAVTHLLYDASVEPVL</sequence>
<organism evidence="2 3">
    <name type="scientific">Scleroderma citrinum Foug A</name>
    <dbReference type="NCBI Taxonomy" id="1036808"/>
    <lineage>
        <taxon>Eukaryota</taxon>
        <taxon>Fungi</taxon>
        <taxon>Dikarya</taxon>
        <taxon>Basidiomycota</taxon>
        <taxon>Agaricomycotina</taxon>
        <taxon>Agaricomycetes</taxon>
        <taxon>Agaricomycetidae</taxon>
        <taxon>Boletales</taxon>
        <taxon>Sclerodermatineae</taxon>
        <taxon>Sclerodermataceae</taxon>
        <taxon>Scleroderma</taxon>
    </lineage>
</organism>